<evidence type="ECO:0000313" key="2">
    <source>
        <dbReference type="Proteomes" id="UP000323506"/>
    </source>
</evidence>
<reference evidence="1 2" key="1">
    <citation type="submission" date="2019-06" db="EMBL/GenBank/DDBJ databases">
        <title>WGS assembly of Gossypium darwinii.</title>
        <authorList>
            <person name="Chen Z.J."/>
            <person name="Sreedasyam A."/>
            <person name="Ando A."/>
            <person name="Song Q."/>
            <person name="De L."/>
            <person name="Hulse-Kemp A."/>
            <person name="Ding M."/>
            <person name="Ye W."/>
            <person name="Kirkbride R."/>
            <person name="Jenkins J."/>
            <person name="Plott C."/>
            <person name="Lovell J."/>
            <person name="Lin Y.-M."/>
            <person name="Vaughn R."/>
            <person name="Liu B."/>
            <person name="Li W."/>
            <person name="Simpson S."/>
            <person name="Scheffler B."/>
            <person name="Saski C."/>
            <person name="Grover C."/>
            <person name="Hu G."/>
            <person name="Conover J."/>
            <person name="Carlson J."/>
            <person name="Shu S."/>
            <person name="Boston L."/>
            <person name="Williams M."/>
            <person name="Peterson D."/>
            <person name="Mcgee K."/>
            <person name="Jones D."/>
            <person name="Wendel J."/>
            <person name="Stelly D."/>
            <person name="Grimwood J."/>
            <person name="Schmutz J."/>
        </authorList>
    </citation>
    <scope>NUCLEOTIDE SEQUENCE [LARGE SCALE GENOMIC DNA]</scope>
    <source>
        <strain evidence="1">1808015.09</strain>
    </source>
</reference>
<proteinExistence type="predicted"/>
<organism evidence="1 2">
    <name type="scientific">Gossypium darwinii</name>
    <name type="common">Darwin's cotton</name>
    <name type="synonym">Gossypium barbadense var. darwinii</name>
    <dbReference type="NCBI Taxonomy" id="34276"/>
    <lineage>
        <taxon>Eukaryota</taxon>
        <taxon>Viridiplantae</taxon>
        <taxon>Streptophyta</taxon>
        <taxon>Embryophyta</taxon>
        <taxon>Tracheophyta</taxon>
        <taxon>Spermatophyta</taxon>
        <taxon>Magnoliopsida</taxon>
        <taxon>eudicotyledons</taxon>
        <taxon>Gunneridae</taxon>
        <taxon>Pentapetalae</taxon>
        <taxon>rosids</taxon>
        <taxon>malvids</taxon>
        <taxon>Malvales</taxon>
        <taxon>Malvaceae</taxon>
        <taxon>Malvoideae</taxon>
        <taxon>Gossypium</taxon>
    </lineage>
</organism>
<dbReference type="AlphaFoldDB" id="A0A5D2FY55"/>
<evidence type="ECO:0000313" key="1">
    <source>
        <dbReference type="EMBL" id="TYH10934.1"/>
    </source>
</evidence>
<dbReference type="Proteomes" id="UP000323506">
    <property type="component" value="Chromosome A07"/>
</dbReference>
<gene>
    <name evidence="1" type="ORF">ES288_A07G217800v1</name>
</gene>
<dbReference type="EMBL" id="CM017694">
    <property type="protein sequence ID" value="TYH10934.1"/>
    <property type="molecule type" value="Genomic_DNA"/>
</dbReference>
<name>A0A5D2FY55_GOSDA</name>
<sequence length="92" mass="10556">MMLRDSNPSMFIFYFNNKHMCKRSFSFTLFTSVILLPFCSSAFVSPPHLYSLASPSNPSLIILLSLPSLHFEETPKSSFPILSRRHWLACIL</sequence>
<accession>A0A5D2FY55</accession>
<keyword evidence="2" id="KW-1185">Reference proteome</keyword>
<protein>
    <submittedName>
        <fullName evidence="1">Uncharacterized protein</fullName>
    </submittedName>
</protein>